<feature type="domain" description="Transglycosylase SLT" evidence="2">
    <location>
        <begin position="10"/>
        <end position="300"/>
    </location>
</feature>
<keyword evidence="4" id="KW-1185">Reference proteome</keyword>
<dbReference type="Gene3D" id="1.10.530.10">
    <property type="match status" value="1"/>
</dbReference>
<dbReference type="InterPro" id="IPR036365">
    <property type="entry name" value="PGBD-like_sf"/>
</dbReference>
<dbReference type="GO" id="GO:0009253">
    <property type="term" value="P:peptidoglycan catabolic process"/>
    <property type="evidence" value="ECO:0007669"/>
    <property type="project" value="TreeGrafter"/>
</dbReference>
<dbReference type="EMBL" id="CP015243">
    <property type="protein sequence ID" value="ANF59759.1"/>
    <property type="molecule type" value="Genomic_DNA"/>
</dbReference>
<dbReference type="Pfam" id="PF01471">
    <property type="entry name" value="PG_binding_1"/>
    <property type="match status" value="1"/>
</dbReference>
<evidence type="ECO:0000313" key="3">
    <source>
        <dbReference type="EMBL" id="ANF59759.1"/>
    </source>
</evidence>
<dbReference type="KEGG" id="haa:A5892_17800"/>
<sequence>MTEVDEAAGFRRWIGEFRAQALEQGIAPGIFDATFAEVRFQPRVLELDRSQPEFTRAVWDYLDSAVSDTRVQRGRQMLTEHRATLEAAEARYGVPAEVIVAIWGMESNYGANFGSFSTIDSLATLGYEGRRSSWARGELISALKIIQSGDIDRAHMVGSWAGAMGHTQFMPSSFLEYAVDGDGDGHRDIWGSIPDVVASTANYLARNGWRAGQPWGAEVRLPAGFDYAVADMAERRATAAWQALGVAALEGESLPAFDQASLLLPAGARGPAFLVGPNFRAIMRYNNSTSYALGVALLAQRLSGGAGVQGDWPRDLVMLSRTQVRELQTLLGQRGFDAGTPDGVIGPATRGAMRAFQRSQGLPGDGFPTLTLLERLREQ</sequence>
<dbReference type="PANTHER" id="PTHR30163:SF8">
    <property type="entry name" value="LYTIC MUREIN TRANSGLYCOSYLASE"/>
    <property type="match status" value="1"/>
</dbReference>
<dbReference type="CDD" id="cd13399">
    <property type="entry name" value="Slt35-like"/>
    <property type="match status" value="1"/>
</dbReference>
<dbReference type="PANTHER" id="PTHR30163">
    <property type="entry name" value="MEMBRANE-BOUND LYTIC MUREIN TRANSGLYCOSYLASE B"/>
    <property type="match status" value="1"/>
</dbReference>
<dbReference type="InterPro" id="IPR011970">
    <property type="entry name" value="MltB_2"/>
</dbReference>
<dbReference type="Pfam" id="PF13406">
    <property type="entry name" value="SLT_2"/>
    <property type="match status" value="1"/>
</dbReference>
<dbReference type="Gene3D" id="1.10.8.350">
    <property type="entry name" value="Bacterial muramidase"/>
    <property type="match status" value="1"/>
</dbReference>
<dbReference type="InterPro" id="IPR031304">
    <property type="entry name" value="SLT_2"/>
</dbReference>
<protein>
    <submittedName>
        <fullName evidence="3">Murein transglycosylase</fullName>
    </submittedName>
</protein>
<dbReference type="InterPro" id="IPR043426">
    <property type="entry name" value="MltB-like"/>
</dbReference>
<organism evidence="3 4">
    <name type="scientific">Halotalea alkalilenta</name>
    <dbReference type="NCBI Taxonomy" id="376489"/>
    <lineage>
        <taxon>Bacteria</taxon>
        <taxon>Pseudomonadati</taxon>
        <taxon>Pseudomonadota</taxon>
        <taxon>Gammaproteobacteria</taxon>
        <taxon>Oceanospirillales</taxon>
        <taxon>Halomonadaceae</taxon>
        <taxon>Halotalea</taxon>
    </lineage>
</organism>
<dbReference type="STRING" id="376489.A5892_17800"/>
<dbReference type="Proteomes" id="UP000077875">
    <property type="component" value="Chromosome"/>
</dbReference>
<evidence type="ECO:0000259" key="1">
    <source>
        <dbReference type="Pfam" id="PF01471"/>
    </source>
</evidence>
<reference evidence="3 4" key="1">
    <citation type="submission" date="2016-04" db="EMBL/GenBank/DDBJ databases">
        <title>Complete Genome Sequence of Halotalea alkalilenta IHB B 13600.</title>
        <authorList>
            <person name="Swarnkar M.K."/>
            <person name="Sharma A."/>
            <person name="Kaushal K."/>
            <person name="Soni R."/>
            <person name="Rana S."/>
            <person name="Singh A.K."/>
            <person name="Gulati A."/>
        </authorList>
    </citation>
    <scope>NUCLEOTIDE SEQUENCE [LARGE SCALE GENOMIC DNA]</scope>
    <source>
        <strain evidence="3 4">IHB B 13600</strain>
    </source>
</reference>
<evidence type="ECO:0000259" key="2">
    <source>
        <dbReference type="Pfam" id="PF13406"/>
    </source>
</evidence>
<dbReference type="Gene3D" id="1.10.101.10">
    <property type="entry name" value="PGBD-like superfamily/PGBD"/>
    <property type="match status" value="1"/>
</dbReference>
<gene>
    <name evidence="3" type="ORF">A5892_17800</name>
</gene>
<dbReference type="SUPFAM" id="SSF53955">
    <property type="entry name" value="Lysozyme-like"/>
    <property type="match status" value="1"/>
</dbReference>
<dbReference type="GO" id="GO:0008933">
    <property type="term" value="F:peptidoglycan lytic transglycosylase activity"/>
    <property type="evidence" value="ECO:0007669"/>
    <property type="project" value="TreeGrafter"/>
</dbReference>
<proteinExistence type="predicted"/>
<feature type="domain" description="Peptidoglycan binding-like" evidence="1">
    <location>
        <begin position="321"/>
        <end position="376"/>
    </location>
</feature>
<dbReference type="FunFam" id="1.10.8.350:FF:000001">
    <property type="entry name" value="Lytic murein transglycosylase B"/>
    <property type="match status" value="1"/>
</dbReference>
<dbReference type="AlphaFoldDB" id="A0A172YKL2"/>
<dbReference type="InterPro" id="IPR002477">
    <property type="entry name" value="Peptidoglycan-bd-like"/>
</dbReference>
<dbReference type="NCBIfam" id="TIGR02283">
    <property type="entry name" value="MltB_2"/>
    <property type="match status" value="1"/>
</dbReference>
<name>A0A172YKL2_9GAMM</name>
<dbReference type="SUPFAM" id="SSF47090">
    <property type="entry name" value="PGBD-like"/>
    <property type="match status" value="1"/>
</dbReference>
<dbReference type="InterPro" id="IPR036366">
    <property type="entry name" value="PGBDSf"/>
</dbReference>
<evidence type="ECO:0000313" key="4">
    <source>
        <dbReference type="Proteomes" id="UP000077875"/>
    </source>
</evidence>
<dbReference type="InterPro" id="IPR023346">
    <property type="entry name" value="Lysozyme-like_dom_sf"/>
</dbReference>
<accession>A0A172YKL2</accession>